<dbReference type="GO" id="GO:0052856">
    <property type="term" value="F:NAD(P)HX epimerase activity"/>
    <property type="evidence" value="ECO:0007669"/>
    <property type="project" value="UniProtKB-UniRule"/>
</dbReference>
<comment type="similarity">
    <text evidence="18">Belongs to the NnrE/AIBP family.</text>
</comment>
<dbReference type="Gene3D" id="3.40.50.10260">
    <property type="entry name" value="YjeF N-terminal domain"/>
    <property type="match status" value="1"/>
</dbReference>
<evidence type="ECO:0000256" key="9">
    <source>
        <dbReference type="ARBA" id="ARBA00022958"/>
    </source>
</evidence>
<gene>
    <name evidence="17" type="primary">nnrD</name>
    <name evidence="18" type="synonym">nnrE</name>
    <name evidence="22" type="ordered locus">Nther_0304</name>
</gene>
<keyword evidence="7 17" id="KW-0067">ATP-binding</keyword>
<accession>B2A4Y0</accession>
<dbReference type="STRING" id="457570.Nther_0304"/>
<dbReference type="HOGENOM" id="CLU_024853_4_1_9"/>
<evidence type="ECO:0000256" key="8">
    <source>
        <dbReference type="ARBA" id="ARBA00022857"/>
    </source>
</evidence>
<comment type="function">
    <text evidence="18">Catalyzes the epimerization of the S- and R-forms of NAD(P)HX, a damaged form of NAD(P)H that is a result of enzymatic or heat-dependent hydration. This is a prerequisite for the S-specific NAD(P)H-hydrate dehydratase to allow the repair of both epimers of NAD(P)HX.</text>
</comment>
<dbReference type="AlphaFoldDB" id="B2A4Y0"/>
<dbReference type="InterPro" id="IPR004443">
    <property type="entry name" value="YjeF_N_dom"/>
</dbReference>
<evidence type="ECO:0000256" key="17">
    <source>
        <dbReference type="HAMAP-Rule" id="MF_01965"/>
    </source>
</evidence>
<protein>
    <recommendedName>
        <fullName evidence="19">Bifunctional NAD(P)H-hydrate repair enzyme</fullName>
    </recommendedName>
    <alternativeName>
        <fullName evidence="19">Nicotinamide nucleotide repair protein</fullName>
    </alternativeName>
    <domain>
        <recommendedName>
            <fullName evidence="19">ADP-dependent (S)-NAD(P)H-hydrate dehydratase</fullName>
            <ecNumber evidence="19">4.2.1.136</ecNumber>
        </recommendedName>
        <alternativeName>
            <fullName evidence="19">ADP-dependent NAD(P)HX dehydratase</fullName>
        </alternativeName>
    </domain>
    <domain>
        <recommendedName>
            <fullName evidence="19">NAD(P)H-hydrate epimerase</fullName>
            <ecNumber evidence="19">5.1.99.6</ecNumber>
        </recommendedName>
    </domain>
</protein>
<dbReference type="GO" id="GO:0046496">
    <property type="term" value="P:nicotinamide nucleotide metabolic process"/>
    <property type="evidence" value="ECO:0007669"/>
    <property type="project" value="UniProtKB-UniRule"/>
</dbReference>
<evidence type="ECO:0000256" key="14">
    <source>
        <dbReference type="ARBA" id="ARBA00025153"/>
    </source>
</evidence>
<feature type="binding site" evidence="17">
    <location>
        <position position="469"/>
    </location>
    <ligand>
        <name>AMP</name>
        <dbReference type="ChEBI" id="CHEBI:456215"/>
    </ligand>
</feature>
<organism evidence="22 23">
    <name type="scientific">Natranaerobius thermophilus (strain ATCC BAA-1301 / DSM 18059 / JW/NM-WN-LF)</name>
    <dbReference type="NCBI Taxonomy" id="457570"/>
    <lineage>
        <taxon>Bacteria</taxon>
        <taxon>Bacillati</taxon>
        <taxon>Bacillota</taxon>
        <taxon>Clostridia</taxon>
        <taxon>Natranaerobiales</taxon>
        <taxon>Natranaerobiaceae</taxon>
        <taxon>Natranaerobius</taxon>
    </lineage>
</organism>
<dbReference type="Gene3D" id="3.40.1190.20">
    <property type="match status" value="1"/>
</dbReference>
<dbReference type="InterPro" id="IPR029056">
    <property type="entry name" value="Ribokinase-like"/>
</dbReference>
<dbReference type="NCBIfam" id="TIGR00197">
    <property type="entry name" value="yjeF_nterm"/>
    <property type="match status" value="1"/>
</dbReference>
<dbReference type="Pfam" id="PF01256">
    <property type="entry name" value="Carb_kinase"/>
    <property type="match status" value="1"/>
</dbReference>
<comment type="cofactor">
    <cofactor evidence="17">
        <name>Mg(2+)</name>
        <dbReference type="ChEBI" id="CHEBI:18420"/>
    </cofactor>
</comment>
<name>B2A4Y0_NATTJ</name>
<dbReference type="Proteomes" id="UP000001683">
    <property type="component" value="Chromosome"/>
</dbReference>
<dbReference type="InParanoid" id="B2A4Y0"/>
<keyword evidence="5 18" id="KW-0479">Metal-binding</keyword>
<comment type="catalytic activity">
    <reaction evidence="16 17 19">
        <text>(6S)-NADPHX + ADP = AMP + phosphate + NADPH + H(+)</text>
        <dbReference type="Rhea" id="RHEA:32235"/>
        <dbReference type="ChEBI" id="CHEBI:15378"/>
        <dbReference type="ChEBI" id="CHEBI:43474"/>
        <dbReference type="ChEBI" id="CHEBI:57783"/>
        <dbReference type="ChEBI" id="CHEBI:64076"/>
        <dbReference type="ChEBI" id="CHEBI:456215"/>
        <dbReference type="ChEBI" id="CHEBI:456216"/>
        <dbReference type="EC" id="4.2.1.136"/>
    </reaction>
</comment>
<feature type="binding site" evidence="17">
    <location>
        <begin position="440"/>
        <end position="444"/>
    </location>
    <ligand>
        <name>AMP</name>
        <dbReference type="ChEBI" id="CHEBI:456215"/>
    </ligand>
</feature>
<comment type="caution">
    <text evidence="18">Lacks conserved residue(s) required for the propagation of feature annotation.</text>
</comment>
<comment type="subunit">
    <text evidence="17">Homotetramer.</text>
</comment>
<evidence type="ECO:0000256" key="19">
    <source>
        <dbReference type="PIRNR" id="PIRNR017184"/>
    </source>
</evidence>
<keyword evidence="9 18" id="KW-0630">Potassium</keyword>
<keyword evidence="23" id="KW-1185">Reference proteome</keyword>
<dbReference type="PROSITE" id="PS01050">
    <property type="entry name" value="YJEF_C_2"/>
    <property type="match status" value="1"/>
</dbReference>
<dbReference type="FunCoup" id="B2A4Y0">
    <property type="interactions" value="101"/>
</dbReference>
<keyword evidence="8 17" id="KW-0521">NADP</keyword>
<feature type="binding site" evidence="18">
    <location>
        <position position="175"/>
    </location>
    <ligand>
        <name>(6S)-NADPHX</name>
        <dbReference type="ChEBI" id="CHEBI:64076"/>
    </ligand>
</feature>
<comment type="similarity">
    <text evidence="4 19">In the C-terminal section; belongs to the NnrD/CARKD family.</text>
</comment>
<dbReference type="PIRSF" id="PIRSF017184">
    <property type="entry name" value="Nnr"/>
    <property type="match status" value="1"/>
</dbReference>
<feature type="binding site" evidence="18">
    <location>
        <begin position="143"/>
        <end position="149"/>
    </location>
    <ligand>
        <name>(6S)-NADPHX</name>
        <dbReference type="ChEBI" id="CHEBI:64076"/>
    </ligand>
</feature>
<feature type="binding site" evidence="17">
    <location>
        <position position="352"/>
    </location>
    <ligand>
        <name>(6S)-NADPHX</name>
        <dbReference type="ChEBI" id="CHEBI:64076"/>
    </ligand>
</feature>
<dbReference type="NCBIfam" id="TIGR00196">
    <property type="entry name" value="yjeF_cterm"/>
    <property type="match status" value="1"/>
</dbReference>
<evidence type="ECO:0000256" key="5">
    <source>
        <dbReference type="ARBA" id="ARBA00022723"/>
    </source>
</evidence>
<keyword evidence="11 18" id="KW-0413">Isomerase</keyword>
<dbReference type="GO" id="GO:0005524">
    <property type="term" value="F:ATP binding"/>
    <property type="evidence" value="ECO:0007669"/>
    <property type="project" value="UniProtKB-UniRule"/>
</dbReference>
<feature type="domain" description="YjeF C-terminal" evidence="20">
    <location>
        <begin position="242"/>
        <end position="529"/>
    </location>
</feature>
<evidence type="ECO:0000256" key="6">
    <source>
        <dbReference type="ARBA" id="ARBA00022741"/>
    </source>
</evidence>
<sequence length="533" mass="56341">MLKVVSPEEMAQIDKMAIDEGRIPGIVLMENAATAVTNVVLNFLNNMKADYNQTQVTVLAGIGNNGGDGFAVARQLAMKEINVSLVLIGKADKLSGDALTNWEIIKHRDDIKIHTIDQRSTDNLTSLNNLIIESDIILDALLGTGLAGAPKEPFNTCIQIANQSRRKDCLTISVDIPSGVSGSGGEVDGNAVMADITVTFAQPKTGLLFYPGAHFTGELLTVPIGIPNWIVTKNESQNYLVTEGSAANLLPQRLPDTHKGHYGRVTIIAGSSHMLGAGVLVSMAAVKSGSGLVTWAVPESEERTAQSKVGSEVMTWCLPSKDGVLAQQVHEKLEKTVTGLEHGPDVMAVGPGLGTEKGTEEVVKKALLDFNTSLVLDADGLNVLVGNTNWLSSSATPKVLTPHIGEYSRLIDKSIDEIKSNPINLVTQSAQEWNSVIVLKGTPTIIASPHGSSYIVSTSNSGMATGGSGDVLTGIITSLIGQGLTVEEGAILGVYLHKIAGEKARSQSGEASMTATDLWNSLPDAFQYLNDKS</sequence>
<comment type="similarity">
    <text evidence="17">Belongs to the NnrD/CARKD family.</text>
</comment>
<keyword evidence="22" id="KW-0418">Kinase</keyword>
<comment type="similarity">
    <text evidence="3 19">In the N-terminal section; belongs to the NnrE/AIBP family.</text>
</comment>
<reference evidence="22 23" key="1">
    <citation type="submission" date="2008-04" db="EMBL/GenBank/DDBJ databases">
        <title>Complete sequence of chromosome of Natranaerobius thermophilus JW/NM-WN-LF.</title>
        <authorList>
            <consortium name="US DOE Joint Genome Institute"/>
            <person name="Copeland A."/>
            <person name="Lucas S."/>
            <person name="Lapidus A."/>
            <person name="Glavina del Rio T."/>
            <person name="Dalin E."/>
            <person name="Tice H."/>
            <person name="Bruce D."/>
            <person name="Goodwin L."/>
            <person name="Pitluck S."/>
            <person name="Chertkov O."/>
            <person name="Brettin T."/>
            <person name="Detter J.C."/>
            <person name="Han C."/>
            <person name="Kuske C.R."/>
            <person name="Schmutz J."/>
            <person name="Larimer F."/>
            <person name="Land M."/>
            <person name="Hauser L."/>
            <person name="Kyrpides N."/>
            <person name="Lykidis A."/>
            <person name="Mesbah N.M."/>
            <person name="Wiegel J."/>
        </authorList>
    </citation>
    <scope>NUCLEOTIDE SEQUENCE [LARGE SCALE GENOMIC DNA]</scope>
    <source>
        <strain evidence="23">ATCC BAA-1301 / DSM 18059 / JW/NM-WN-LF</strain>
    </source>
</reference>
<reference evidence="22 23" key="2">
    <citation type="journal article" date="2011" name="J. Bacteriol.">
        <title>Complete genome sequence of the anaerobic, halophilic alkalithermophile Natranaerobius thermophilus JW/NM-WN-LF.</title>
        <authorList>
            <person name="Zhao B."/>
            <person name="Mesbah N.M."/>
            <person name="Dalin E."/>
            <person name="Goodwin L."/>
            <person name="Nolan M."/>
            <person name="Pitluck S."/>
            <person name="Chertkov O."/>
            <person name="Brettin T.S."/>
            <person name="Han J."/>
            <person name="Larimer F.W."/>
            <person name="Land M.L."/>
            <person name="Hauser L."/>
            <person name="Kyrpides N."/>
            <person name="Wiegel J."/>
        </authorList>
    </citation>
    <scope>NUCLEOTIDE SEQUENCE [LARGE SCALE GENOMIC DNA]</scope>
    <source>
        <strain evidence="23">ATCC BAA-1301 / DSM 18059 / JW/NM-WN-LF</strain>
    </source>
</reference>
<dbReference type="SUPFAM" id="SSF53613">
    <property type="entry name" value="Ribokinase-like"/>
    <property type="match status" value="1"/>
</dbReference>
<dbReference type="InterPro" id="IPR036652">
    <property type="entry name" value="YjeF_N_dom_sf"/>
</dbReference>
<dbReference type="RefSeq" id="WP_012446790.1">
    <property type="nucleotide sequence ID" value="NC_010718.1"/>
</dbReference>
<dbReference type="HAMAP" id="MF_01965">
    <property type="entry name" value="NADHX_dehydratase"/>
    <property type="match status" value="1"/>
</dbReference>
<dbReference type="PROSITE" id="PS51383">
    <property type="entry name" value="YJEF_C_3"/>
    <property type="match status" value="1"/>
</dbReference>
<dbReference type="GO" id="GO:0052855">
    <property type="term" value="F:ADP-dependent NAD(P)H-hydrate dehydratase activity"/>
    <property type="evidence" value="ECO:0007669"/>
    <property type="project" value="UniProtKB-UniRule"/>
</dbReference>
<evidence type="ECO:0000256" key="11">
    <source>
        <dbReference type="ARBA" id="ARBA00023235"/>
    </source>
</evidence>
<comment type="function">
    <text evidence="14 19">Bifunctional enzyme that catalyzes the epimerization of the S- and R-forms of NAD(P)HX and the dehydration of the S-form of NAD(P)HX at the expense of ADP, which is converted to AMP. This allows the repair of both epimers of NAD(P)HX, a damaged form of NAD(P)H that is a result of enzymatic or heat-dependent hydration.</text>
</comment>
<dbReference type="OrthoDB" id="9806925at2"/>
<evidence type="ECO:0000256" key="7">
    <source>
        <dbReference type="ARBA" id="ARBA00022840"/>
    </source>
</evidence>
<dbReference type="GO" id="GO:0016301">
    <property type="term" value="F:kinase activity"/>
    <property type="evidence" value="ECO:0007669"/>
    <property type="project" value="UniProtKB-KW"/>
</dbReference>
<dbReference type="PANTHER" id="PTHR12592:SF0">
    <property type="entry name" value="ATP-DEPENDENT (S)-NAD(P)H-HYDRATE DEHYDRATASE"/>
    <property type="match status" value="1"/>
</dbReference>
<evidence type="ECO:0000256" key="3">
    <source>
        <dbReference type="ARBA" id="ARBA00006001"/>
    </source>
</evidence>
<evidence type="ECO:0000256" key="1">
    <source>
        <dbReference type="ARBA" id="ARBA00000013"/>
    </source>
</evidence>
<dbReference type="SUPFAM" id="SSF64153">
    <property type="entry name" value="YjeF N-terminal domain-like"/>
    <property type="match status" value="1"/>
</dbReference>
<dbReference type="PANTHER" id="PTHR12592">
    <property type="entry name" value="ATP-DEPENDENT (S)-NAD(P)H-HYDRATE DEHYDRATASE FAMILY MEMBER"/>
    <property type="match status" value="1"/>
</dbReference>
<evidence type="ECO:0000256" key="16">
    <source>
        <dbReference type="ARBA" id="ARBA00049209"/>
    </source>
</evidence>
<feature type="domain" description="YjeF N-terminal" evidence="21">
    <location>
        <begin position="10"/>
        <end position="232"/>
    </location>
</feature>
<feature type="binding site" evidence="17">
    <location>
        <position position="277"/>
    </location>
    <ligand>
        <name>(6S)-NADPHX</name>
        <dbReference type="ChEBI" id="CHEBI:64076"/>
    </ligand>
</feature>
<evidence type="ECO:0000256" key="18">
    <source>
        <dbReference type="HAMAP-Rule" id="MF_01966"/>
    </source>
</evidence>
<dbReference type="GO" id="GO:0046872">
    <property type="term" value="F:metal ion binding"/>
    <property type="evidence" value="ECO:0007669"/>
    <property type="project" value="UniProtKB-UniRule"/>
</dbReference>
<dbReference type="InterPro" id="IPR030677">
    <property type="entry name" value="Nnr"/>
</dbReference>
<evidence type="ECO:0000259" key="21">
    <source>
        <dbReference type="PROSITE" id="PS51385"/>
    </source>
</evidence>
<feature type="binding site" evidence="18">
    <location>
        <position position="65"/>
    </location>
    <ligand>
        <name>K(+)</name>
        <dbReference type="ChEBI" id="CHEBI:29103"/>
    </ligand>
</feature>
<dbReference type="KEGG" id="nth:Nther_0304"/>
<keyword evidence="6 17" id="KW-0547">Nucleotide-binding</keyword>
<dbReference type="InterPro" id="IPR017953">
    <property type="entry name" value="Carbohydrate_kinase_pred_CS"/>
</dbReference>
<dbReference type="EMBL" id="CP001034">
    <property type="protein sequence ID" value="ACB83902.1"/>
    <property type="molecule type" value="Genomic_DNA"/>
</dbReference>
<dbReference type="eggNOG" id="COG0062">
    <property type="taxonomic scope" value="Bacteria"/>
</dbReference>
<keyword evidence="10 17" id="KW-0520">NAD</keyword>
<evidence type="ECO:0000313" key="23">
    <source>
        <dbReference type="Proteomes" id="UP000001683"/>
    </source>
</evidence>
<evidence type="ECO:0000256" key="4">
    <source>
        <dbReference type="ARBA" id="ARBA00009524"/>
    </source>
</evidence>
<dbReference type="EC" id="5.1.99.6" evidence="19"/>
<proteinExistence type="inferred from homology"/>
<comment type="catalytic activity">
    <reaction evidence="2 18 19">
        <text>(6R)-NADPHX = (6S)-NADPHX</text>
        <dbReference type="Rhea" id="RHEA:32227"/>
        <dbReference type="ChEBI" id="CHEBI:64076"/>
        <dbReference type="ChEBI" id="CHEBI:64077"/>
        <dbReference type="EC" id="5.1.99.6"/>
    </reaction>
</comment>
<comment type="catalytic activity">
    <reaction evidence="15 17 19">
        <text>(6S)-NADHX + ADP = AMP + phosphate + NADH + H(+)</text>
        <dbReference type="Rhea" id="RHEA:32223"/>
        <dbReference type="ChEBI" id="CHEBI:15378"/>
        <dbReference type="ChEBI" id="CHEBI:43474"/>
        <dbReference type="ChEBI" id="CHEBI:57945"/>
        <dbReference type="ChEBI" id="CHEBI:64074"/>
        <dbReference type="ChEBI" id="CHEBI:456215"/>
        <dbReference type="ChEBI" id="CHEBI:456216"/>
        <dbReference type="EC" id="4.2.1.136"/>
    </reaction>
</comment>
<keyword evidence="13" id="KW-0511">Multifunctional enzyme</keyword>
<evidence type="ECO:0000256" key="15">
    <source>
        <dbReference type="ARBA" id="ARBA00048238"/>
    </source>
</evidence>
<feature type="binding site" evidence="18">
    <location>
        <position position="139"/>
    </location>
    <ligand>
        <name>K(+)</name>
        <dbReference type="ChEBI" id="CHEBI:29103"/>
    </ligand>
</feature>
<keyword evidence="12 17" id="KW-0456">Lyase</keyword>
<keyword evidence="22" id="KW-0808">Transferase</keyword>
<comment type="cofactor">
    <cofactor evidence="18 19">
        <name>K(+)</name>
        <dbReference type="ChEBI" id="CHEBI:29103"/>
    </cofactor>
    <text evidence="18 19">Binds 1 potassium ion per subunit.</text>
</comment>
<feature type="binding site" evidence="17">
    <location>
        <position position="403"/>
    </location>
    <ligand>
        <name>(6S)-NADPHX</name>
        <dbReference type="ChEBI" id="CHEBI:64076"/>
    </ligand>
</feature>
<evidence type="ECO:0000256" key="2">
    <source>
        <dbReference type="ARBA" id="ARBA00000909"/>
    </source>
</evidence>
<dbReference type="Pfam" id="PF03853">
    <property type="entry name" value="YjeF_N"/>
    <property type="match status" value="1"/>
</dbReference>
<comment type="function">
    <text evidence="17">Catalyzes the dehydration of the S-form of NAD(P)HX at the expense of ADP, which is converted to AMP. Together with NAD(P)HX epimerase, which catalyzes the epimerization of the S- and R-forms, the enzyme allows the repair of both epimers of NAD(P)HX, a damaged form of NAD(P)H that is a result of enzymatic or heat-dependent hydration.</text>
</comment>
<dbReference type="PROSITE" id="PS51385">
    <property type="entry name" value="YJEF_N"/>
    <property type="match status" value="1"/>
</dbReference>
<feature type="binding site" evidence="17">
    <location>
        <position position="470"/>
    </location>
    <ligand>
        <name>(6S)-NADPHX</name>
        <dbReference type="ChEBI" id="CHEBI:64076"/>
    </ligand>
</feature>
<evidence type="ECO:0000256" key="10">
    <source>
        <dbReference type="ARBA" id="ARBA00023027"/>
    </source>
</evidence>
<evidence type="ECO:0000313" key="22">
    <source>
        <dbReference type="EMBL" id="ACB83902.1"/>
    </source>
</evidence>
<dbReference type="InterPro" id="IPR000631">
    <property type="entry name" value="CARKD"/>
</dbReference>
<comment type="catalytic activity">
    <reaction evidence="1 18 19">
        <text>(6R)-NADHX = (6S)-NADHX</text>
        <dbReference type="Rhea" id="RHEA:32215"/>
        <dbReference type="ChEBI" id="CHEBI:64074"/>
        <dbReference type="ChEBI" id="CHEBI:64075"/>
        <dbReference type="EC" id="5.1.99.6"/>
    </reaction>
</comment>
<dbReference type="CDD" id="cd01171">
    <property type="entry name" value="YXKO-related"/>
    <property type="match status" value="1"/>
</dbReference>
<feature type="binding site" evidence="18">
    <location>
        <position position="178"/>
    </location>
    <ligand>
        <name>K(+)</name>
        <dbReference type="ChEBI" id="CHEBI:29103"/>
    </ligand>
</feature>
<dbReference type="eggNOG" id="COG0063">
    <property type="taxonomic scope" value="Bacteria"/>
</dbReference>
<evidence type="ECO:0000259" key="20">
    <source>
        <dbReference type="PROSITE" id="PS51383"/>
    </source>
</evidence>
<evidence type="ECO:0000256" key="12">
    <source>
        <dbReference type="ARBA" id="ARBA00023239"/>
    </source>
</evidence>
<evidence type="ECO:0000256" key="13">
    <source>
        <dbReference type="ARBA" id="ARBA00023268"/>
    </source>
</evidence>
<dbReference type="GO" id="GO:0110051">
    <property type="term" value="P:metabolite repair"/>
    <property type="evidence" value="ECO:0007669"/>
    <property type="project" value="TreeGrafter"/>
</dbReference>
<dbReference type="EC" id="4.2.1.136" evidence="19"/>
<feature type="binding site" evidence="18">
    <location>
        <begin position="64"/>
        <end position="68"/>
    </location>
    <ligand>
        <name>(6S)-NADPHX</name>
        <dbReference type="ChEBI" id="CHEBI:64076"/>
    </ligand>
</feature>
<dbReference type="HAMAP" id="MF_01966">
    <property type="entry name" value="NADHX_epimerase"/>
    <property type="match status" value="1"/>
</dbReference>